<dbReference type="Proteomes" id="UP001458880">
    <property type="component" value="Unassembled WGS sequence"/>
</dbReference>
<keyword evidence="2" id="KW-1185">Reference proteome</keyword>
<proteinExistence type="predicted"/>
<protein>
    <submittedName>
        <fullName evidence="1">Uncharacterized protein</fullName>
    </submittedName>
</protein>
<organism evidence="1 2">
    <name type="scientific">Popillia japonica</name>
    <name type="common">Japanese beetle</name>
    <dbReference type="NCBI Taxonomy" id="7064"/>
    <lineage>
        <taxon>Eukaryota</taxon>
        <taxon>Metazoa</taxon>
        <taxon>Ecdysozoa</taxon>
        <taxon>Arthropoda</taxon>
        <taxon>Hexapoda</taxon>
        <taxon>Insecta</taxon>
        <taxon>Pterygota</taxon>
        <taxon>Neoptera</taxon>
        <taxon>Endopterygota</taxon>
        <taxon>Coleoptera</taxon>
        <taxon>Polyphaga</taxon>
        <taxon>Scarabaeiformia</taxon>
        <taxon>Scarabaeidae</taxon>
        <taxon>Rutelinae</taxon>
        <taxon>Popillia</taxon>
    </lineage>
</organism>
<evidence type="ECO:0000313" key="2">
    <source>
        <dbReference type="Proteomes" id="UP001458880"/>
    </source>
</evidence>
<name>A0AAW1I8X5_POPJA</name>
<dbReference type="EMBL" id="JASPKY010000772">
    <property type="protein sequence ID" value="KAK9685535.1"/>
    <property type="molecule type" value="Genomic_DNA"/>
</dbReference>
<evidence type="ECO:0000313" key="1">
    <source>
        <dbReference type="EMBL" id="KAK9685535.1"/>
    </source>
</evidence>
<accession>A0AAW1I8X5</accession>
<dbReference type="PANTHER" id="PTHR46601:SF1">
    <property type="entry name" value="ADF-H DOMAIN-CONTAINING PROTEIN"/>
    <property type="match status" value="1"/>
</dbReference>
<gene>
    <name evidence="1" type="ORF">QE152_g37973</name>
</gene>
<dbReference type="AlphaFoldDB" id="A0AAW1I8X5"/>
<dbReference type="PANTHER" id="PTHR46601">
    <property type="entry name" value="ULP_PROTEASE DOMAIN-CONTAINING PROTEIN"/>
    <property type="match status" value="1"/>
</dbReference>
<sequence length="143" mass="16582">MVVQDEAQSYHWASGHVTVHPFVIYYKEHIKVAHTNFVVISDCLGDNTVVGYTFQKELIEFLTAKFETQRTYTTQEDHIKSEIFYSNALISESDNKVSDDEYNNNLYSQTVAQTASVEKYPEEWTPINDKFSEARNQSMYCLS</sequence>
<reference evidence="1 2" key="1">
    <citation type="journal article" date="2024" name="BMC Genomics">
        <title>De novo assembly and annotation of Popillia japonica's genome with initial clues to its potential as an invasive pest.</title>
        <authorList>
            <person name="Cucini C."/>
            <person name="Boschi S."/>
            <person name="Funari R."/>
            <person name="Cardaioli E."/>
            <person name="Iannotti N."/>
            <person name="Marturano G."/>
            <person name="Paoli F."/>
            <person name="Bruttini M."/>
            <person name="Carapelli A."/>
            <person name="Frati F."/>
            <person name="Nardi F."/>
        </authorList>
    </citation>
    <scope>NUCLEOTIDE SEQUENCE [LARGE SCALE GENOMIC DNA]</scope>
    <source>
        <strain evidence="1">DMR45628</strain>
    </source>
</reference>
<comment type="caution">
    <text evidence="1">The sequence shown here is derived from an EMBL/GenBank/DDBJ whole genome shotgun (WGS) entry which is preliminary data.</text>
</comment>